<dbReference type="Gene3D" id="3.30.450.40">
    <property type="match status" value="1"/>
</dbReference>
<dbReference type="InterPro" id="IPR000014">
    <property type="entry name" value="PAS"/>
</dbReference>
<dbReference type="Proteomes" id="UP000502533">
    <property type="component" value="Chromosome"/>
</dbReference>
<dbReference type="SUPFAM" id="SSF55785">
    <property type="entry name" value="PYP-like sensor domain (PAS domain)"/>
    <property type="match status" value="1"/>
</dbReference>
<dbReference type="Pfam" id="PF13426">
    <property type="entry name" value="PAS_9"/>
    <property type="match status" value="1"/>
</dbReference>
<dbReference type="CDD" id="cd01949">
    <property type="entry name" value="GGDEF"/>
    <property type="match status" value="1"/>
</dbReference>
<proteinExistence type="predicted"/>
<dbReference type="InterPro" id="IPR035919">
    <property type="entry name" value="EAL_sf"/>
</dbReference>
<dbReference type="SMART" id="SM00267">
    <property type="entry name" value="GGDEF"/>
    <property type="match status" value="1"/>
</dbReference>
<dbReference type="Pfam" id="PF00563">
    <property type="entry name" value="EAL"/>
    <property type="match status" value="1"/>
</dbReference>
<dbReference type="Gene3D" id="3.30.70.270">
    <property type="match status" value="1"/>
</dbReference>
<name>A0A181CAB5_9PROT</name>
<dbReference type="PROSITE" id="PS50887">
    <property type="entry name" value="GGDEF"/>
    <property type="match status" value="1"/>
</dbReference>
<dbReference type="EMBL" id="CP050139">
    <property type="protein sequence ID" value="QIP35303.1"/>
    <property type="molecule type" value="Genomic_DNA"/>
</dbReference>
<dbReference type="InterPro" id="IPR029787">
    <property type="entry name" value="Nucleotide_cyclase"/>
</dbReference>
<dbReference type="Gene3D" id="3.20.20.450">
    <property type="entry name" value="EAL domain"/>
    <property type="match status" value="1"/>
</dbReference>
<dbReference type="InterPro" id="IPR012226">
    <property type="entry name" value="Diguanyl_cyclase/Pdiesterase"/>
</dbReference>
<keyword evidence="3" id="KW-1185">Reference proteome</keyword>
<organism evidence="2 3">
    <name type="scientific">Komagataeibacter rhaeticus</name>
    <dbReference type="NCBI Taxonomy" id="215221"/>
    <lineage>
        <taxon>Bacteria</taxon>
        <taxon>Pseudomonadati</taxon>
        <taxon>Pseudomonadota</taxon>
        <taxon>Alphaproteobacteria</taxon>
        <taxon>Acetobacterales</taxon>
        <taxon>Acetobacteraceae</taxon>
        <taxon>Komagataeibacter</taxon>
    </lineage>
</organism>
<dbReference type="SUPFAM" id="SSF55073">
    <property type="entry name" value="Nucleotide cyclase"/>
    <property type="match status" value="1"/>
</dbReference>
<dbReference type="AlphaFoldDB" id="A0A181CAB5"/>
<dbReference type="InterPro" id="IPR043128">
    <property type="entry name" value="Rev_trsase/Diguanyl_cyclase"/>
</dbReference>
<evidence type="ECO:0000313" key="2">
    <source>
        <dbReference type="EMBL" id="QIP35303.1"/>
    </source>
</evidence>
<accession>A0A181CAB5</accession>
<dbReference type="PANTHER" id="PTHR44757:SF2">
    <property type="entry name" value="BIOFILM ARCHITECTURE MAINTENANCE PROTEIN MBAA"/>
    <property type="match status" value="1"/>
</dbReference>
<dbReference type="PROSITE" id="PS50883">
    <property type="entry name" value="EAL"/>
    <property type="match status" value="1"/>
</dbReference>
<dbReference type="PROSITE" id="PS50112">
    <property type="entry name" value="PAS"/>
    <property type="match status" value="1"/>
</dbReference>
<dbReference type="Gene3D" id="3.30.450.20">
    <property type="entry name" value="PAS domain"/>
    <property type="match status" value="1"/>
</dbReference>
<dbReference type="CDD" id="cd00130">
    <property type="entry name" value="PAS"/>
    <property type="match status" value="1"/>
</dbReference>
<evidence type="ECO:0000313" key="3">
    <source>
        <dbReference type="Proteomes" id="UP000502533"/>
    </source>
</evidence>
<dbReference type="InterPro" id="IPR035965">
    <property type="entry name" value="PAS-like_dom_sf"/>
</dbReference>
<dbReference type="PIRSF" id="PIRSF005925">
    <property type="entry name" value="Dos"/>
    <property type="match status" value="1"/>
</dbReference>
<dbReference type="CDD" id="cd01948">
    <property type="entry name" value="EAL"/>
    <property type="match status" value="1"/>
</dbReference>
<evidence type="ECO:0000256" key="1">
    <source>
        <dbReference type="SAM" id="MobiDB-lite"/>
    </source>
</evidence>
<dbReference type="InterPro" id="IPR001633">
    <property type="entry name" value="EAL_dom"/>
</dbReference>
<dbReference type="InterPro" id="IPR052155">
    <property type="entry name" value="Biofilm_reg_signaling"/>
</dbReference>
<dbReference type="NCBIfam" id="TIGR00254">
    <property type="entry name" value="GGDEF"/>
    <property type="match status" value="1"/>
</dbReference>
<dbReference type="SUPFAM" id="SSF141868">
    <property type="entry name" value="EAL domain-like"/>
    <property type="match status" value="1"/>
</dbReference>
<dbReference type="InterPro" id="IPR029016">
    <property type="entry name" value="GAF-like_dom_sf"/>
</dbReference>
<dbReference type="NCBIfam" id="TIGR00229">
    <property type="entry name" value="sensory_box"/>
    <property type="match status" value="1"/>
</dbReference>
<sequence length="797" mass="87587">MTPRKDSTKMPEITALTTEILLPALEQAIDATVIIGQDNEIIFYNQAAASLWGIPREEVIGRNVDCLVPVRLRHEHDRYIDRNRETGHNRIVGTSREVEFTRADGEYICGELSLSKVEIGQGAKRQIYYMGVMKNVTDESQRRKILILQNDVLQALASDMLIQDIGELICRKVEAFVPNAVAAMLVLDDNQPWRVICTPALPRRIRNALETTIPSPSDVEKLQANPSYTGRLVWDNYQSMCRSLGLQSCYAAPVLAADGRITGIFALYLRENNQLGAWPQRLVGACLPFCAVALEQHATKTHMTQLARYDSLTGLLNRGALHRVMEEMIAQPGNRTLAIFMLDIDRFRDINDALGHVHADQFLVEIAARIRSIARDDYVLSRSGGDEFVLVVPDCDGPRIEEIARSLLDTIGRPLQIGQNTLSISCSIGISTFPANGPDSESLLSHADTAMRQAKEDGRGIYRFANLEKNQVAQDRLVLGSALRDSLAQGMLQLHYQPQVRTHTLELSGVEALSRWHHPTLGNIYPSRFIAVAEETGQIEAIGRWSLLEACRQIVKWDADGVYVPTVAVNLSAVHFRNRALPEHIAALLKDHNLKPSRLTVEITESVMMDSSSDTEEVLQSIRNLGCGLSMDDFGTGYSSLSRLTRLPLTEIKIDRSFINDFEYDTNAQAVTMAVIGIGSRLGMTVVTEGVETEQQRALLEELNCDVMQGYLFAKPLAPRDLEEWVRHGGAPAVIRDIEAARAAGGATGGAQAAPDKGQPGPARPATAAQPATSPTGKDTSTTAPGEAAATTTTNRS</sequence>
<feature type="region of interest" description="Disordered" evidence="1">
    <location>
        <begin position="745"/>
        <end position="797"/>
    </location>
</feature>
<dbReference type="Pfam" id="PF00990">
    <property type="entry name" value="GGDEF"/>
    <property type="match status" value="1"/>
</dbReference>
<dbReference type="KEGG" id="kre:GWK63_07355"/>
<reference evidence="2 3" key="1">
    <citation type="submission" date="2020-03" db="EMBL/GenBank/DDBJ databases">
        <title>Isolation of cellulose-producing strains, genome characterization and application of the synthesized cellulose films as an economical and sustainable material for piezoelectric sensor construction.</title>
        <authorList>
            <person name="Mangayil R.K."/>
        </authorList>
    </citation>
    <scope>NUCLEOTIDE SEQUENCE [LARGE SCALE GENOMIC DNA]</scope>
    <source>
        <strain evidence="2 3">ENS 9a1a</strain>
    </source>
</reference>
<dbReference type="PANTHER" id="PTHR44757">
    <property type="entry name" value="DIGUANYLATE CYCLASE DGCP"/>
    <property type="match status" value="1"/>
</dbReference>
<protein>
    <submittedName>
        <fullName evidence="2">EAL domain-containing protein</fullName>
    </submittedName>
</protein>
<dbReference type="SUPFAM" id="SSF55781">
    <property type="entry name" value="GAF domain-like"/>
    <property type="match status" value="1"/>
</dbReference>
<dbReference type="SMART" id="SM00091">
    <property type="entry name" value="PAS"/>
    <property type="match status" value="1"/>
</dbReference>
<dbReference type="InterPro" id="IPR000160">
    <property type="entry name" value="GGDEF_dom"/>
</dbReference>
<dbReference type="SMART" id="SM00052">
    <property type="entry name" value="EAL"/>
    <property type="match status" value="1"/>
</dbReference>
<gene>
    <name evidence="2" type="ORF">GWK63_07355</name>
</gene>